<dbReference type="InterPro" id="IPR000719">
    <property type="entry name" value="Prot_kinase_dom"/>
</dbReference>
<dbReference type="InterPro" id="IPR012341">
    <property type="entry name" value="6hp_glycosidase-like_sf"/>
</dbReference>
<dbReference type="Pfam" id="PF25816">
    <property type="entry name" value="RamC_N"/>
    <property type="match status" value="1"/>
</dbReference>
<protein>
    <recommendedName>
        <fullName evidence="1">non-specific serine/threonine protein kinase</fullName>
        <ecNumber evidence="1">2.7.11.1</ecNumber>
    </recommendedName>
</protein>
<dbReference type="SUPFAM" id="SSF56112">
    <property type="entry name" value="Protein kinase-like (PK-like)"/>
    <property type="match status" value="1"/>
</dbReference>
<dbReference type="SMART" id="SM01260">
    <property type="entry name" value="LANC_like"/>
    <property type="match status" value="1"/>
</dbReference>
<comment type="caution">
    <text evidence="8">The sequence shown here is derived from an EMBL/GenBank/DDBJ whole genome shotgun (WGS) entry which is preliminary data.</text>
</comment>
<dbReference type="Proteomes" id="UP000294927">
    <property type="component" value="Unassembled WGS sequence"/>
</dbReference>
<gene>
    <name evidence="8" type="ORF">CLV71_11361</name>
</gene>
<dbReference type="RefSeq" id="WP_133906390.1">
    <property type="nucleotide sequence ID" value="NZ_SOCP01000013.1"/>
</dbReference>
<evidence type="ECO:0000256" key="1">
    <source>
        <dbReference type="ARBA" id="ARBA00012513"/>
    </source>
</evidence>
<evidence type="ECO:0000256" key="5">
    <source>
        <dbReference type="ARBA" id="ARBA00022777"/>
    </source>
</evidence>
<keyword evidence="4" id="KW-0547">Nucleotide-binding</keyword>
<evidence type="ECO:0000256" key="4">
    <source>
        <dbReference type="ARBA" id="ARBA00022741"/>
    </source>
</evidence>
<dbReference type="Gene3D" id="1.10.510.10">
    <property type="entry name" value="Transferase(Phosphotransferase) domain 1"/>
    <property type="match status" value="1"/>
</dbReference>
<evidence type="ECO:0000256" key="2">
    <source>
        <dbReference type="ARBA" id="ARBA00022527"/>
    </source>
</evidence>
<dbReference type="AlphaFoldDB" id="A0A4R7V5Q9"/>
<dbReference type="SUPFAM" id="SSF158745">
    <property type="entry name" value="LanC-like"/>
    <property type="match status" value="1"/>
</dbReference>
<dbReference type="Gene3D" id="3.30.200.20">
    <property type="entry name" value="Phosphorylase Kinase, domain 1"/>
    <property type="match status" value="1"/>
</dbReference>
<name>A0A4R7V5Q9_9PSEU</name>
<keyword evidence="6" id="KW-0067">ATP-binding</keyword>
<feature type="domain" description="Protein kinase" evidence="7">
    <location>
        <begin position="205"/>
        <end position="525"/>
    </location>
</feature>
<sequence length="829" mass="87843">MTETDTETRVRDLAHAAGHRVHREDPWLVVLPPDTEAPDHGWKLHVSTRAATFPALVQRLLPVLLGEGCVFKLARSPAVLAELNDGITAPAAVGKAVTVYPRPDRVRELGLALVELLAGHDGPRVVSDRRIDGAAPVYYRYGPFAPDWRTDRSGHTDLVIRGPGGEVFDGEADSRGYRQPSWVSDPFPDATNPLPDAGPLLGGRYLVTEGIRESARGNVYRGVEGGTGRPVVIKQARALVAESSGEVDTRMRLRNERRVLHALDGVPGVPRFLDHFRHADDEFLVVTDEGPTNLGDDLARNGPYRPDGDGTRSLRLLAEDLARIVGDVHDRGVVMRDVKPGNIIVRATGTPRVSLVDFGIAALDGLHLPGGSPGYAPDRQTTGEPPRPADDLYALGMTLIEAATGLRPVSRVDAHQARTKALETIRSRWGAPDGVLGTVVDLVHDDVAVAGVAARRLRTGAPDHVTGSRLPRPPVVDAGSTTALAEVLLDQLIDKVDAALAVPGGRRRPNSTLYGGLAGIGLELLHHGPATHDRVGRLLAQVTTDAGTVELGPGLLAGRTGVDIFVREARERLGLPAAARDRPDPPPAPDEFDLVSGTAGIGLGHVWFLRRDGDPRDREVVRRCAETLAAAAPTKPGLAHGTAGVVLFGLLAEDHADVDPGPADDRLTALVDAAGPLIARAAAGTGDTLRTASWCNGLAGVARVLAEAGRRRDRPDCTRLALAAGDALTGWIPRSAHLGQCCGVSGIGDLMLDLCAVPGGERFTGHAYAAAEQILLRSAGTHDRPEPVSFSTTDRDGVSWAVGLTGILGFVRRLRDQGGPRLLPEVGRP</sequence>
<dbReference type="InterPro" id="IPR057929">
    <property type="entry name" value="RamC_N"/>
</dbReference>
<dbReference type="Pfam" id="PF05147">
    <property type="entry name" value="LANC_like"/>
    <property type="match status" value="1"/>
</dbReference>
<dbReference type="EMBL" id="SOCP01000013">
    <property type="protein sequence ID" value="TDV44803.1"/>
    <property type="molecule type" value="Genomic_DNA"/>
</dbReference>
<keyword evidence="5" id="KW-0418">Kinase</keyword>
<evidence type="ECO:0000256" key="6">
    <source>
        <dbReference type="ARBA" id="ARBA00022840"/>
    </source>
</evidence>
<dbReference type="PANTHER" id="PTHR43289">
    <property type="entry name" value="MITOGEN-ACTIVATED PROTEIN KINASE KINASE KINASE 20-RELATED"/>
    <property type="match status" value="1"/>
</dbReference>
<dbReference type="Pfam" id="PF00069">
    <property type="entry name" value="Pkinase"/>
    <property type="match status" value="1"/>
</dbReference>
<evidence type="ECO:0000313" key="8">
    <source>
        <dbReference type="EMBL" id="TDV44803.1"/>
    </source>
</evidence>
<dbReference type="InterPro" id="IPR007822">
    <property type="entry name" value="LANC-like"/>
</dbReference>
<dbReference type="GO" id="GO:0005524">
    <property type="term" value="F:ATP binding"/>
    <property type="evidence" value="ECO:0007669"/>
    <property type="project" value="UniProtKB-KW"/>
</dbReference>
<keyword evidence="3" id="KW-0808">Transferase</keyword>
<accession>A0A4R7V5Q9</accession>
<reference evidence="8 9" key="1">
    <citation type="submission" date="2019-03" db="EMBL/GenBank/DDBJ databases">
        <title>Genomic Encyclopedia of Archaeal and Bacterial Type Strains, Phase II (KMG-II): from individual species to whole genera.</title>
        <authorList>
            <person name="Goeker M."/>
        </authorList>
    </citation>
    <scope>NUCLEOTIDE SEQUENCE [LARGE SCALE GENOMIC DNA]</scope>
    <source>
        <strain evidence="8 9">DSM 45499</strain>
    </source>
</reference>
<dbReference type="InterPro" id="IPR011009">
    <property type="entry name" value="Kinase-like_dom_sf"/>
</dbReference>
<keyword evidence="9" id="KW-1185">Reference proteome</keyword>
<evidence type="ECO:0000259" key="7">
    <source>
        <dbReference type="PROSITE" id="PS50011"/>
    </source>
</evidence>
<proteinExistence type="predicted"/>
<dbReference type="GO" id="GO:0004674">
    <property type="term" value="F:protein serine/threonine kinase activity"/>
    <property type="evidence" value="ECO:0007669"/>
    <property type="project" value="UniProtKB-KW"/>
</dbReference>
<dbReference type="EC" id="2.7.11.1" evidence="1"/>
<organism evidence="8 9">
    <name type="scientific">Actinophytocola oryzae</name>
    <dbReference type="NCBI Taxonomy" id="502181"/>
    <lineage>
        <taxon>Bacteria</taxon>
        <taxon>Bacillati</taxon>
        <taxon>Actinomycetota</taxon>
        <taxon>Actinomycetes</taxon>
        <taxon>Pseudonocardiales</taxon>
        <taxon>Pseudonocardiaceae</taxon>
    </lineage>
</organism>
<dbReference type="PROSITE" id="PS50011">
    <property type="entry name" value="PROTEIN_KINASE_DOM"/>
    <property type="match status" value="1"/>
</dbReference>
<dbReference type="OrthoDB" id="1492512at2"/>
<evidence type="ECO:0000313" key="9">
    <source>
        <dbReference type="Proteomes" id="UP000294927"/>
    </source>
</evidence>
<dbReference type="GO" id="GO:0005975">
    <property type="term" value="P:carbohydrate metabolic process"/>
    <property type="evidence" value="ECO:0007669"/>
    <property type="project" value="InterPro"/>
</dbReference>
<dbReference type="Gene3D" id="1.50.10.10">
    <property type="match status" value="1"/>
</dbReference>
<dbReference type="GO" id="GO:0031179">
    <property type="term" value="P:peptide modification"/>
    <property type="evidence" value="ECO:0007669"/>
    <property type="project" value="InterPro"/>
</dbReference>
<dbReference type="PRINTS" id="PR01950">
    <property type="entry name" value="LANCSUPER"/>
</dbReference>
<dbReference type="SMART" id="SM00220">
    <property type="entry name" value="S_TKc"/>
    <property type="match status" value="1"/>
</dbReference>
<dbReference type="PANTHER" id="PTHR43289:SF6">
    <property type="entry name" value="SERINE_THREONINE-PROTEIN KINASE NEKL-3"/>
    <property type="match status" value="1"/>
</dbReference>
<evidence type="ECO:0000256" key="3">
    <source>
        <dbReference type="ARBA" id="ARBA00022679"/>
    </source>
</evidence>
<keyword evidence="2" id="KW-0723">Serine/threonine-protein kinase</keyword>